<accession>A0A645HK69</accession>
<protein>
    <submittedName>
        <fullName evidence="1">Uncharacterized protein</fullName>
    </submittedName>
</protein>
<comment type="caution">
    <text evidence="1">The sequence shown here is derived from an EMBL/GenBank/DDBJ whole genome shotgun (WGS) entry which is preliminary data.</text>
</comment>
<evidence type="ECO:0000313" key="1">
    <source>
        <dbReference type="EMBL" id="MPN38589.1"/>
    </source>
</evidence>
<gene>
    <name evidence="1" type="ORF">SDC9_186113</name>
</gene>
<proteinExistence type="predicted"/>
<dbReference type="EMBL" id="VSSQ01093914">
    <property type="protein sequence ID" value="MPN38589.1"/>
    <property type="molecule type" value="Genomic_DNA"/>
</dbReference>
<reference evidence="1" key="1">
    <citation type="submission" date="2019-08" db="EMBL/GenBank/DDBJ databases">
        <authorList>
            <person name="Kucharzyk K."/>
            <person name="Murdoch R.W."/>
            <person name="Higgins S."/>
            <person name="Loffler F."/>
        </authorList>
    </citation>
    <scope>NUCLEOTIDE SEQUENCE</scope>
</reference>
<dbReference type="AlphaFoldDB" id="A0A645HK69"/>
<organism evidence="1">
    <name type="scientific">bioreactor metagenome</name>
    <dbReference type="NCBI Taxonomy" id="1076179"/>
    <lineage>
        <taxon>unclassified sequences</taxon>
        <taxon>metagenomes</taxon>
        <taxon>ecological metagenomes</taxon>
    </lineage>
</organism>
<sequence length="55" mass="6123">MPDFAKSPVLQIGEIGSIKPELVLMTFAVAEKMTKLKFDIVIFPTFHFANRSGNP</sequence>
<name>A0A645HK69_9ZZZZ</name>